<comment type="caution">
    <text evidence="1">The sequence shown here is derived from an EMBL/GenBank/DDBJ whole genome shotgun (WGS) entry which is preliminary data.</text>
</comment>
<dbReference type="Pfam" id="PF17170">
    <property type="entry name" value="DUF5128"/>
    <property type="match status" value="1"/>
</dbReference>
<keyword evidence="2" id="KW-1185">Reference proteome</keyword>
<name>A0A8J7Q6Z9_9BACT</name>
<sequence length="325" mass="35657">MLSLTLLSLCLFGPSAYPVEDVAGINSLAFTSQKELVLLDARDLRIYVFDADRSLKRQFGTKGQGPGEFQNPTSLCVLANDEIALADPVGRQIIFFDTEGKHLRTAKVTGFAIGDLVPAPNNQLLLTSTSATFLYMKMTDTLPKRFTLLDRRGKMLSQFGEPKTHEEFFLGINLNQGYPVWLGETLIYFSRIENEATVYQQGETKTFRYQVPFLPKSPDAKTITTKTPDGKTNFQMTVDADIVARGAVAWGKDRILLLRAETGGDGVEESSLVNLVVLNPQGGVEKVFPTAFDGASTLAVTPDGKSALVPHDGEESWELIKVALD</sequence>
<dbReference type="Gene3D" id="2.120.10.30">
    <property type="entry name" value="TolB, C-terminal domain"/>
    <property type="match status" value="1"/>
</dbReference>
<gene>
    <name evidence="1" type="ORF">J3U88_24825</name>
</gene>
<dbReference type="Proteomes" id="UP000664417">
    <property type="component" value="Unassembled WGS sequence"/>
</dbReference>
<reference evidence="1" key="1">
    <citation type="submission" date="2021-03" db="EMBL/GenBank/DDBJ databases">
        <authorList>
            <person name="Wang G."/>
        </authorList>
    </citation>
    <scope>NUCLEOTIDE SEQUENCE</scope>
    <source>
        <strain evidence="1">KCTC 12899</strain>
    </source>
</reference>
<dbReference type="InterPro" id="IPR011042">
    <property type="entry name" value="6-blade_b-propeller_TolB-like"/>
</dbReference>
<evidence type="ECO:0000313" key="1">
    <source>
        <dbReference type="EMBL" id="MBO1321727.1"/>
    </source>
</evidence>
<dbReference type="AlphaFoldDB" id="A0A8J7Q6Z9"/>
<protein>
    <submittedName>
        <fullName evidence="1">6-bladed beta-propeller</fullName>
    </submittedName>
</protein>
<evidence type="ECO:0000313" key="2">
    <source>
        <dbReference type="Proteomes" id="UP000664417"/>
    </source>
</evidence>
<dbReference type="SUPFAM" id="SSF101898">
    <property type="entry name" value="NHL repeat"/>
    <property type="match status" value="1"/>
</dbReference>
<proteinExistence type="predicted"/>
<accession>A0A8J7Q6Z9</accession>
<dbReference type="EMBL" id="JAFREP010000027">
    <property type="protein sequence ID" value="MBO1321727.1"/>
    <property type="molecule type" value="Genomic_DNA"/>
</dbReference>
<dbReference type="RefSeq" id="WP_207861700.1">
    <property type="nucleotide sequence ID" value="NZ_JAFREP010000027.1"/>
</dbReference>
<organism evidence="1 2">
    <name type="scientific">Acanthopleuribacter pedis</name>
    <dbReference type="NCBI Taxonomy" id="442870"/>
    <lineage>
        <taxon>Bacteria</taxon>
        <taxon>Pseudomonadati</taxon>
        <taxon>Acidobacteriota</taxon>
        <taxon>Holophagae</taxon>
        <taxon>Acanthopleuribacterales</taxon>
        <taxon>Acanthopleuribacteraceae</taxon>
        <taxon>Acanthopleuribacter</taxon>
    </lineage>
</organism>